<dbReference type="Proteomes" id="UP000683575">
    <property type="component" value="Chromosome"/>
</dbReference>
<protein>
    <submittedName>
        <fullName evidence="3">Thiamine ABC transporter substrate-binding protein</fullName>
    </submittedName>
</protein>
<evidence type="ECO:0000256" key="2">
    <source>
        <dbReference type="SAM" id="SignalP"/>
    </source>
</evidence>
<dbReference type="NCBIfam" id="TIGR01254">
    <property type="entry name" value="sfuA"/>
    <property type="match status" value="1"/>
</dbReference>
<dbReference type="EMBL" id="CP077062">
    <property type="protein sequence ID" value="QWZ07261.1"/>
    <property type="molecule type" value="Genomic_DNA"/>
</dbReference>
<organism evidence="3 4">
    <name type="scientific">Nocardioides panacis</name>
    <dbReference type="NCBI Taxonomy" id="2849501"/>
    <lineage>
        <taxon>Bacteria</taxon>
        <taxon>Bacillati</taxon>
        <taxon>Actinomycetota</taxon>
        <taxon>Actinomycetes</taxon>
        <taxon>Propionibacteriales</taxon>
        <taxon>Nocardioidaceae</taxon>
        <taxon>Nocardioides</taxon>
    </lineage>
</organism>
<evidence type="ECO:0000256" key="1">
    <source>
        <dbReference type="ARBA" id="ARBA00022729"/>
    </source>
</evidence>
<accession>A0A975SWS5</accession>
<name>A0A975SWS5_9ACTN</name>
<feature type="signal peptide" evidence="2">
    <location>
        <begin position="1"/>
        <end position="24"/>
    </location>
</feature>
<evidence type="ECO:0000313" key="3">
    <source>
        <dbReference type="EMBL" id="QWZ07261.1"/>
    </source>
</evidence>
<dbReference type="InterPro" id="IPR006059">
    <property type="entry name" value="SBP"/>
</dbReference>
<dbReference type="GO" id="GO:0030288">
    <property type="term" value="C:outer membrane-bounded periplasmic space"/>
    <property type="evidence" value="ECO:0007669"/>
    <property type="project" value="TreeGrafter"/>
</dbReference>
<keyword evidence="4" id="KW-1185">Reference proteome</keyword>
<proteinExistence type="predicted"/>
<dbReference type="InterPro" id="IPR005948">
    <property type="entry name" value="ThiB-like"/>
</dbReference>
<gene>
    <name evidence="3" type="ORF">KRR39_17575</name>
</gene>
<dbReference type="PANTHER" id="PTHR30006:SF2">
    <property type="entry name" value="ABC TRANSPORTER SUBSTRATE-BINDING PROTEIN"/>
    <property type="match status" value="1"/>
</dbReference>
<feature type="chain" id="PRO_5036962587" evidence="2">
    <location>
        <begin position="25"/>
        <end position="360"/>
    </location>
</feature>
<evidence type="ECO:0000313" key="4">
    <source>
        <dbReference type="Proteomes" id="UP000683575"/>
    </source>
</evidence>
<dbReference type="GO" id="GO:0030975">
    <property type="term" value="F:thiamine binding"/>
    <property type="evidence" value="ECO:0007669"/>
    <property type="project" value="InterPro"/>
</dbReference>
<dbReference type="AlphaFoldDB" id="A0A975SWS5"/>
<reference evidence="3" key="1">
    <citation type="submission" date="2021-06" db="EMBL/GenBank/DDBJ databases">
        <title>Complete genome sequence of Nocardioides sp. G188.</title>
        <authorList>
            <person name="Im W.-T."/>
        </authorList>
    </citation>
    <scope>NUCLEOTIDE SEQUENCE</scope>
    <source>
        <strain evidence="3">G188</strain>
    </source>
</reference>
<dbReference type="Pfam" id="PF01547">
    <property type="entry name" value="SBP_bac_1"/>
    <property type="match status" value="1"/>
</dbReference>
<dbReference type="GO" id="GO:0030976">
    <property type="term" value="F:thiamine pyrophosphate binding"/>
    <property type="evidence" value="ECO:0007669"/>
    <property type="project" value="TreeGrafter"/>
</dbReference>
<dbReference type="PANTHER" id="PTHR30006">
    <property type="entry name" value="THIAMINE-BINDING PERIPLASMIC PROTEIN-RELATED"/>
    <property type="match status" value="1"/>
</dbReference>
<dbReference type="GO" id="GO:0015888">
    <property type="term" value="P:thiamine transport"/>
    <property type="evidence" value="ECO:0007669"/>
    <property type="project" value="InterPro"/>
</dbReference>
<keyword evidence="1 2" id="KW-0732">Signal</keyword>
<dbReference type="KEGG" id="nps:KRR39_17575"/>
<dbReference type="CDD" id="cd13545">
    <property type="entry name" value="PBP2_TbpA"/>
    <property type="match status" value="1"/>
</dbReference>
<sequence length="360" mass="38339">MTPMHALRALTTAGLALALTSATACSVGGGTTAESTGSGAGRTVVVATHDSWAMSKDVLKQFTAKTGYTVKIEPNGDAGQLTNKLVLTKGSPIADMTYGIDNTFASRAVDEGILADYTPKDLPGSVADYALPDAREAARLTPVDFGDVCVNVDDTWFAKHHLTPPASLDDLTRPAYKDLFVTPGASSSSPGLAFLLATVARYGDAWPSYWTRLMGNGTKITSGWSDAYEVDFTAGGGGGDRPIVLSYASSPPFTIPKGATKPTTSALLDTCFRQVEYAGVLAGAKNPEGARAFIDFMEQKSFQEALPENMYVFPVDRQATLPADWARYAEVAPKPFTVAPAEVAKNRDTWLREWSDVTTR</sequence>